<dbReference type="RefSeq" id="XP_018149709.2">
    <property type="nucleotide sequence ID" value="XM_018281152.2"/>
</dbReference>
<evidence type="ECO:0000313" key="1">
    <source>
        <dbReference type="EMBL" id="OWT43545.1"/>
    </source>
</evidence>
<sequence>MSNADCYRIRHNALLGGTTIDWSKVKTRRCSGIGAPRQINILVQHGQPNITIACITASTNPQLRQPKIGATSSYIWCQTSADRLFASLLRFFGSANTNNGRL</sequence>
<keyword evidence="2" id="KW-1185">Reference proteome</keyword>
<dbReference type="EMBL" id="LSBJ02000001">
    <property type="protein sequence ID" value="OWT43545.1"/>
    <property type="molecule type" value="Genomic_DNA"/>
</dbReference>
<reference evidence="1 2" key="1">
    <citation type="journal article" date="2016" name="PLoS Pathog.">
        <title>Biosynthesis of antibiotic leucinostatins in bio-control fungus Purpureocillium lilacinum and their inhibition on phytophthora revealed by genome mining.</title>
        <authorList>
            <person name="Wang G."/>
            <person name="Liu Z."/>
            <person name="Lin R."/>
            <person name="Li E."/>
            <person name="Mao Z."/>
            <person name="Ling J."/>
            <person name="Yang Y."/>
            <person name="Yin W.B."/>
            <person name="Xie B."/>
        </authorList>
    </citation>
    <scope>NUCLEOTIDE SEQUENCE [LARGE SCALE GENOMIC DNA]</scope>
    <source>
        <strain evidence="1">170</strain>
    </source>
</reference>
<name>A0A219ATP5_METCM</name>
<dbReference type="Proteomes" id="UP000078397">
    <property type="component" value="Unassembled WGS sequence"/>
</dbReference>
<comment type="caution">
    <text evidence="1">The sequence shown here is derived from an EMBL/GenBank/DDBJ whole genome shotgun (WGS) entry which is preliminary data.</text>
</comment>
<dbReference type="AlphaFoldDB" id="A0A219ATP5"/>
<dbReference type="GeneID" id="28845146"/>
<gene>
    <name evidence="1" type="ORF">VFPPC_18728</name>
</gene>
<accession>A0A219ATP5</accession>
<evidence type="ECO:0000313" key="2">
    <source>
        <dbReference type="Proteomes" id="UP000078397"/>
    </source>
</evidence>
<dbReference type="KEGG" id="pchm:VFPPC_18728"/>
<protein>
    <submittedName>
        <fullName evidence="1">Uncharacterized protein</fullName>
    </submittedName>
</protein>
<proteinExistence type="predicted"/>
<organism evidence="1 2">
    <name type="scientific">Pochonia chlamydosporia 170</name>
    <dbReference type="NCBI Taxonomy" id="1380566"/>
    <lineage>
        <taxon>Eukaryota</taxon>
        <taxon>Fungi</taxon>
        <taxon>Dikarya</taxon>
        <taxon>Ascomycota</taxon>
        <taxon>Pezizomycotina</taxon>
        <taxon>Sordariomycetes</taxon>
        <taxon>Hypocreomycetidae</taxon>
        <taxon>Hypocreales</taxon>
        <taxon>Clavicipitaceae</taxon>
        <taxon>Pochonia</taxon>
    </lineage>
</organism>